<proteinExistence type="predicted"/>
<name>A0ABT1THH0_9GAMM</name>
<keyword evidence="1" id="KW-0732">Signal</keyword>
<accession>A0ABT1THH0</accession>
<sequence length="264" mass="29345">MKYSTKHRFSIGLLLSFTSLTTQAALHDRGGGLIYDDVLNVTWLQDANYAATQGYSLLQNGRYLSWYDALTWAENLTYFDSVRNVTWTDWRLPKITPLDPTIGWQMQISTNGDQDDAYNVSAPGTKYAGSTASELPYMFFNNLGNTSRCPVGFGFADCSTDSYLNYTLNTGIFINMEKGGYWTGSDENLPFKDGWGFDMGAQWGLQGAFNAGVPRIAWAVRDGDVAAVPLPSAIYMFAAAITGFLSLRRKHHVGICQQPHQESM</sequence>
<evidence type="ECO:0000313" key="3">
    <source>
        <dbReference type="Proteomes" id="UP001524499"/>
    </source>
</evidence>
<evidence type="ECO:0000256" key="1">
    <source>
        <dbReference type="SAM" id="SignalP"/>
    </source>
</evidence>
<feature type="signal peptide" evidence="1">
    <location>
        <begin position="1"/>
        <end position="24"/>
    </location>
</feature>
<dbReference type="RefSeq" id="WP_256602504.1">
    <property type="nucleotide sequence ID" value="NZ_JANIBJ010000019.1"/>
</dbReference>
<feature type="chain" id="PRO_5045287672" description="DUF1566 domain-containing protein" evidence="1">
    <location>
        <begin position="25"/>
        <end position="264"/>
    </location>
</feature>
<evidence type="ECO:0000313" key="2">
    <source>
        <dbReference type="EMBL" id="MCQ8104703.1"/>
    </source>
</evidence>
<dbReference type="EMBL" id="JANIBJ010000019">
    <property type="protein sequence ID" value="MCQ8104703.1"/>
    <property type="molecule type" value="Genomic_DNA"/>
</dbReference>
<dbReference type="Proteomes" id="UP001524499">
    <property type="component" value="Unassembled WGS sequence"/>
</dbReference>
<evidence type="ECO:0008006" key="4">
    <source>
        <dbReference type="Google" id="ProtNLM"/>
    </source>
</evidence>
<organism evidence="2 3">
    <name type="scientific">Methylomonas subterranea</name>
    <dbReference type="NCBI Taxonomy" id="2952225"/>
    <lineage>
        <taxon>Bacteria</taxon>
        <taxon>Pseudomonadati</taxon>
        <taxon>Pseudomonadota</taxon>
        <taxon>Gammaproteobacteria</taxon>
        <taxon>Methylococcales</taxon>
        <taxon>Methylococcaceae</taxon>
        <taxon>Methylomonas</taxon>
    </lineage>
</organism>
<keyword evidence="3" id="KW-1185">Reference proteome</keyword>
<protein>
    <recommendedName>
        <fullName evidence="4">DUF1566 domain-containing protein</fullName>
    </recommendedName>
</protein>
<comment type="caution">
    <text evidence="2">The sequence shown here is derived from an EMBL/GenBank/DDBJ whole genome shotgun (WGS) entry which is preliminary data.</text>
</comment>
<gene>
    <name evidence="2" type="ORF">NP590_11350</name>
</gene>
<reference evidence="2 3" key="1">
    <citation type="submission" date="2022-07" db="EMBL/GenBank/DDBJ databases">
        <title>Methylomonas rivi sp. nov., Methylomonas rosea sp. nov., Methylomonas aureus sp. nov. and Methylomonas subterranea sp. nov., four novel methanotrophs isolated from a freshwater creek and the deep terrestrial subsurface.</title>
        <authorList>
            <person name="Abin C."/>
            <person name="Sankaranarayanan K."/>
            <person name="Garner C."/>
            <person name="Sindelar R."/>
            <person name="Kotary K."/>
            <person name="Garner R."/>
            <person name="Barclay S."/>
            <person name="Lawson P."/>
            <person name="Krumholz L."/>
        </authorList>
    </citation>
    <scope>NUCLEOTIDE SEQUENCE [LARGE SCALE GENOMIC DNA]</scope>
    <source>
        <strain evidence="2 3">SURF-2</strain>
    </source>
</reference>